<name>A0A518BWU6_9BACT</name>
<gene>
    <name evidence="1" type="ORF">Pan265_12950</name>
</gene>
<dbReference type="InterPro" id="IPR032342">
    <property type="entry name" value="DUF4861"/>
</dbReference>
<dbReference type="OrthoDB" id="9772435at2"/>
<proteinExistence type="predicted"/>
<dbReference type="EMBL" id="CP036280">
    <property type="protein sequence ID" value="QDU71445.1"/>
    <property type="molecule type" value="Genomic_DNA"/>
</dbReference>
<accession>A0A518BWU6</accession>
<dbReference type="AlphaFoldDB" id="A0A518BWU6"/>
<reference evidence="1 2" key="1">
    <citation type="submission" date="2019-02" db="EMBL/GenBank/DDBJ databases">
        <title>Deep-cultivation of Planctomycetes and their phenomic and genomic characterization uncovers novel biology.</title>
        <authorList>
            <person name="Wiegand S."/>
            <person name="Jogler M."/>
            <person name="Boedeker C."/>
            <person name="Pinto D."/>
            <person name="Vollmers J."/>
            <person name="Rivas-Marin E."/>
            <person name="Kohn T."/>
            <person name="Peeters S.H."/>
            <person name="Heuer A."/>
            <person name="Rast P."/>
            <person name="Oberbeckmann S."/>
            <person name="Bunk B."/>
            <person name="Jeske O."/>
            <person name="Meyerdierks A."/>
            <person name="Storesund J.E."/>
            <person name="Kallscheuer N."/>
            <person name="Luecker S."/>
            <person name="Lage O.M."/>
            <person name="Pohl T."/>
            <person name="Merkel B.J."/>
            <person name="Hornburger P."/>
            <person name="Mueller R.-W."/>
            <person name="Bruemmer F."/>
            <person name="Labrenz M."/>
            <person name="Spormann A.M."/>
            <person name="Op den Camp H."/>
            <person name="Overmann J."/>
            <person name="Amann R."/>
            <person name="Jetten M.S.M."/>
            <person name="Mascher T."/>
            <person name="Medema M.H."/>
            <person name="Devos D.P."/>
            <person name="Kaster A.-K."/>
            <person name="Ovreas L."/>
            <person name="Rohde M."/>
            <person name="Galperin M.Y."/>
            <person name="Jogler C."/>
        </authorList>
    </citation>
    <scope>NUCLEOTIDE SEQUENCE [LARGE SCALE GENOMIC DNA]</scope>
    <source>
        <strain evidence="1 2">Pan265</strain>
    </source>
</reference>
<organism evidence="1 2">
    <name type="scientific">Mucisphaera calidilacus</name>
    <dbReference type="NCBI Taxonomy" id="2527982"/>
    <lineage>
        <taxon>Bacteria</taxon>
        <taxon>Pseudomonadati</taxon>
        <taxon>Planctomycetota</taxon>
        <taxon>Phycisphaerae</taxon>
        <taxon>Phycisphaerales</taxon>
        <taxon>Phycisphaeraceae</taxon>
        <taxon>Mucisphaera</taxon>
    </lineage>
</organism>
<dbReference type="KEGG" id="mcad:Pan265_12950"/>
<sequence>MQIITRTTTLILTAVLGLQASTRADPMVRQYRILMPAVGTVPVFEDLDNDGDPDVLRTVLRDGMPVQWIDDDDDMTFDDLVGDTDSDCLMIDRNKDGNYGDEHDLMIDWGDEDGDNNADLQVVVENATRKDMLWGPGHYMVMVDTDQDGVLNYIDWNDYKLKCWEHTGTSHFFEDYLGHSMFLKIHTSTYNMPDLRYNWENPFLFYDEDGDDICEVAIRLVDSPRQMPAPHEGFVMPEEGSAIKDEWRRMVVDATIDWVSIATDLDNDTVPGNEFDFDMTLNYAGKGFDYADQVHRFKSLSGIREADKFFYDPRWRQLTELIYPDHDAARDLIYNRGEWGRCWLVFDEDDDCERWERVEVYHPDDPFKIGLYKGGIDWHPQSDSSGDRGEWDSDFSGGGKLYTAGFDGRIHLHGAEWGAWRIDQDAHFYQGWSRSSHTAKKFPTIRYADTDDNGFFDRIDYDLDGDKRYERSVSLISLGIDDTATLIDPAELDYQGYRDLHERVTDAMWARAQKAIEAARANQLDLSPYAGMMKPLSTRQKYHYAYWLNFYIYNDLLELAEHRGDTVFANDLDRAYFSGDWSNLTRPLVAPDPNQHAQMRIEVTNPLDQPRGHQTVEIPWQSIEDAMPHADSQTIRVINGSTGREATSQVIDTDANGTPDLLVFQHHFLASQTVVFTLQATPPVRGQNDPSPVHAKFVPTRMDDFAWESDRIAYRMYGPALRNETISNGIDVWSKRVPYPIVEKWYQPGHDYHTDRGEGADLYKVGNTLGCGGTALVIDGQFVRGENYALWRILANGPVRTLFELTFPERRINGITIRETQRLSLDKGHNLTRITTDYTIDGSPDTIEFATGLVRRNPATHSPSPDRTWLGQWGPLGAKGNGDLGAGVVLQNAGKARYEMIENHHLLLTHLPESGSVVHWAGAGWSRAHRFTDSEKWNAYLTEWAKRVNQPLMIRQIKKGK</sequence>
<evidence type="ECO:0000313" key="1">
    <source>
        <dbReference type="EMBL" id="QDU71445.1"/>
    </source>
</evidence>
<keyword evidence="2" id="KW-1185">Reference proteome</keyword>
<dbReference type="RefSeq" id="WP_145445593.1">
    <property type="nucleotide sequence ID" value="NZ_CP036280.1"/>
</dbReference>
<protein>
    <submittedName>
        <fullName evidence="1">Uncharacterized protein</fullName>
    </submittedName>
</protein>
<evidence type="ECO:0000313" key="2">
    <source>
        <dbReference type="Proteomes" id="UP000320386"/>
    </source>
</evidence>
<dbReference type="Pfam" id="PF16153">
    <property type="entry name" value="DUF4861"/>
    <property type="match status" value="1"/>
</dbReference>
<dbReference type="Proteomes" id="UP000320386">
    <property type="component" value="Chromosome"/>
</dbReference>